<dbReference type="SMART" id="SM00487">
    <property type="entry name" value="DEXDc"/>
    <property type="match status" value="1"/>
</dbReference>
<dbReference type="GO" id="GO:0003676">
    <property type="term" value="F:nucleic acid binding"/>
    <property type="evidence" value="ECO:0007669"/>
    <property type="project" value="InterPro"/>
</dbReference>
<gene>
    <name evidence="6" type="ORF">AK829_10200</name>
</gene>
<evidence type="ECO:0000256" key="3">
    <source>
        <dbReference type="SAM" id="MobiDB-lite"/>
    </source>
</evidence>
<protein>
    <recommendedName>
        <fullName evidence="8">DEAD/DEAH box helicase</fullName>
    </recommendedName>
</protein>
<proteinExistence type="predicted"/>
<dbReference type="GO" id="GO:0043138">
    <property type="term" value="F:3'-5' DNA helicase activity"/>
    <property type="evidence" value="ECO:0007669"/>
    <property type="project" value="TreeGrafter"/>
</dbReference>
<evidence type="ECO:0000259" key="4">
    <source>
        <dbReference type="PROSITE" id="PS51192"/>
    </source>
</evidence>
<evidence type="ECO:0000313" key="7">
    <source>
        <dbReference type="Proteomes" id="UP000060016"/>
    </source>
</evidence>
<feature type="domain" description="Helicase ATP-binding" evidence="4">
    <location>
        <begin position="96"/>
        <end position="310"/>
    </location>
</feature>
<dbReference type="PANTHER" id="PTHR47957">
    <property type="entry name" value="ATP-DEPENDENT HELICASE HRQ1"/>
    <property type="match status" value="1"/>
</dbReference>
<sequence>MSTLIPVHASEHVLDGVSEYLATAFSLKNPETSNALKAFLEDTERGMFHGPYVRVRLPYARALGWDGILDWMPTRFAFTPYHHQAEAFRRLRSSDGGGERRPQATLVITGTGSGKTESFLYPVLDHAARTRAQGRTGVKALLLYPMNALANDQADRLAKLITSEPGLAGVTAGIYTGEAKGNVKKVTEHSLINNPDEMRLNPPDILLTNYKMLDQLLLRPADREIWEKSATSLQYLVLDEFHTYDGAQGTDVALLLRRLGLMLKTHQPEGFLGEYEQNPLGRVTPVATSATLGGEGDQEKVLNFAATIFGETFTPDAVVGERTLSYQDWVAELAEAYGAHPVQPYPDIEQLRTVVETIQQDTSGRDHADVVLDVFRTQLWGAGESLEETIAAYAVHPLTQALLEQANTAKPLINREGEQEDTLPLLVLGPIVERSLGTEVAREFITHLLTAVAHLRAKAGEKYRFEGKRLPGVETHLWLREVSRIERTVTPNDTGDIFRFADDGHLVWDEAGVWLPAIYCRECGRAGWMAAMEPGTDAVVLNGAEIRHASFNARERTRPLIDATTEHRRATAEGVPWSAMSDDEGKRTMMWFHTETRSLSTADPSEEDLAEGKSVPVLTYSGLGAEDYARDQVCPSCGGTDTIRYIGSRVATLLSVGLSNLFGMPELDQNEKKTLVFADSVQDAAHRAGFVQSRARAFGIRTLMRSVVTRAGLDEGGEVTVATLPHRILQQADADADPARARFELLPPELAETPTFAPFWMKDAPDAERRRATTAVLNRLELDAALEFGQRAHLPRSLVSTGALASSVQVEDQVLLDAAEAALRKVDAGLFELKDASSPEVRLRWMRGLLEQVRERGGITTTLLQKYLQDDANSWRLHNRFAKAEGVPSFPKGGAPEFPRAGAALDEKDRGITPLGSPRGRYARWTSKMLGISTHDATTALTNVFKELANAGVMEAITTGTGGTIYALKPKQVVVRFENHARSLRCGVCHGTLGADKQTSPLLAGMPCPTPGCLGELEPTDIEPNYYSRLYTSTTPRAVVAREHTGLIPKDERLALERTFRGAETAPNAPNVLVATPTLEMGIDIGDLSTVMLASLPKSVANYVQRVGRAGRLTGNSLVLAFVQGRGTTLPKLNKPLSMIAGSVVPPAAFLSATEILHRQITAYLVDTLDFAAEGLQVKDATSVFSTKRRSLVEVLAEDIAAGVDERVDAYLATVDDAVDEVSLTGVREWATGLGPESLVGELKRTQELWDSEVKMMTARFDVLQDRMIQLEAKADPNAGTENADAELEREKRSTKAALKRTQRDISEILLKEYWISSMERYGLLPNFTLLDDSVELAVVVSQLNPSTLQIDPETFELSRGVSSALMELAPGNTFYARGIAATVDAVEMGHNGGDIEQWRLCRACSYGERVTEGATPAACPVCGDAGFADKGQVLDSVRMRRVSAEVDRARSLIDGTHEERTRLNYITTLSFAVPEGGHGGRWFTSLGFGAQYLRYVNLSWFNLGRGPSAKRIYANRETDAPLFTVCNYCGHLDSQKGSNSKWDHRPWCPKRNASEEETVTVALSRTLQTQGVLLHVPVQLTAGDNSTIPSLTAAIKLGFKEDLGGEPEHLSVVTVRVPDDKGDTVDALLMHDSVPGGTGYLSQFASPEDVRRLLEKAFTRVKNCSCAGDERLACPDCLLPYTQGSQLEVTSRAAAERVLRAILADQDHPAADLDPLSVTWETQTEAPVRDSASNLEVRFREILRQALENRHATVKDIPNAGQVEWLITFTDGEEWKMREQVDKGYTKPDFLFTHRTKANVRPVAVFTDGAAFHISQAHYRFPDDMAKRNRLHYEESWLPWNVTDADITWFEDEQKQVDQKPAWAKIKKFPSYEGFGNEAWKFLTSSPVSQLLEYLAGPEKATYRMADQALMRLLIGKSKARSIPGGAHVTFRDQIHLRCAFLEQQLHPKRAYVEAPNAGSITDENWRDFLRFANIWWLSDAPVLIATTAEDEGAVAVEPAEVPAAVSPDADAVADEVPEAWAEAIEEFEDESRVLAALQLLARAGAEATEDIGEEVGSLPTAVSWPDRKIALLMQHDASYAQAEDTLRDQGWTLMYPDTLSEQTIPAALLGKGD</sequence>
<reference evidence="6 7" key="1">
    <citation type="submission" date="2015-08" db="EMBL/GenBank/DDBJ databases">
        <authorList>
            <person name="Babu N.S."/>
            <person name="Beckwith C.J."/>
            <person name="Beseler K.G."/>
            <person name="Brison A."/>
            <person name="Carone J.V."/>
            <person name="Caskin T.P."/>
            <person name="Diamond M."/>
            <person name="Durham M.E."/>
            <person name="Foxe J.M."/>
            <person name="Go M."/>
            <person name="Henderson B.A."/>
            <person name="Jones I.B."/>
            <person name="McGettigan J.A."/>
            <person name="Micheletti S.J."/>
            <person name="Nasrallah M.E."/>
            <person name="Ortiz D."/>
            <person name="Piller C.R."/>
            <person name="Privatt S.R."/>
            <person name="Schneider S.L."/>
            <person name="Sharp S."/>
            <person name="Smith T.C."/>
            <person name="Stanton J.D."/>
            <person name="Ullery H.E."/>
            <person name="Wilson R.J."/>
            <person name="Serrano M.G."/>
            <person name="Buck G."/>
            <person name="Lee V."/>
            <person name="Wang Y."/>
            <person name="Carvalho R."/>
            <person name="Voegtly L."/>
            <person name="Shi R."/>
            <person name="Duckworth R."/>
            <person name="Johnson A."/>
            <person name="Loviza R."/>
            <person name="Walstead R."/>
            <person name="Shah Z."/>
            <person name="Kiflezghi M."/>
            <person name="Wade K."/>
            <person name="Ball S.L."/>
            <person name="Bradley K.W."/>
            <person name="Asai D.J."/>
            <person name="Bowman C.A."/>
            <person name="Russell D.A."/>
            <person name="Pope W.H."/>
            <person name="Jacobs-Sera D."/>
            <person name="Hendrix R.W."/>
            <person name="Hatfull G.F."/>
        </authorList>
    </citation>
    <scope>NUCLEOTIDE SEQUENCE [LARGE SCALE GENOMIC DNA]</scope>
    <source>
        <strain evidence="6 7">PUDD_83A45</strain>
    </source>
</reference>
<dbReference type="InterPro" id="IPR011545">
    <property type="entry name" value="DEAD/DEAH_box_helicase_dom"/>
</dbReference>
<keyword evidence="7" id="KW-1185">Reference proteome</keyword>
<dbReference type="Pfam" id="PF00271">
    <property type="entry name" value="Helicase_C"/>
    <property type="match status" value="1"/>
</dbReference>
<keyword evidence="1" id="KW-0547">Nucleotide-binding</keyword>
<dbReference type="SMART" id="SM00490">
    <property type="entry name" value="HELICc"/>
    <property type="match status" value="1"/>
</dbReference>
<feature type="region of interest" description="Disordered" evidence="3">
    <location>
        <begin position="1274"/>
        <end position="1295"/>
    </location>
</feature>
<evidence type="ECO:0000313" key="6">
    <source>
        <dbReference type="EMBL" id="AKV59441.1"/>
    </source>
</evidence>
<organism evidence="6 7">
    <name type="scientific">Corynebacterium riegelii</name>
    <dbReference type="NCBI Taxonomy" id="156976"/>
    <lineage>
        <taxon>Bacteria</taxon>
        <taxon>Bacillati</taxon>
        <taxon>Actinomycetota</taxon>
        <taxon>Actinomycetes</taxon>
        <taxon>Mycobacteriales</taxon>
        <taxon>Corynebacteriaceae</taxon>
        <taxon>Corynebacterium</taxon>
    </lineage>
</organism>
<accession>A0A0K1RE16</accession>
<evidence type="ECO:0008006" key="8">
    <source>
        <dbReference type="Google" id="ProtNLM"/>
    </source>
</evidence>
<evidence type="ECO:0000259" key="5">
    <source>
        <dbReference type="PROSITE" id="PS51194"/>
    </source>
</evidence>
<dbReference type="InterPro" id="IPR014001">
    <property type="entry name" value="Helicase_ATP-bd"/>
</dbReference>
<dbReference type="InterPro" id="IPR027417">
    <property type="entry name" value="P-loop_NTPase"/>
</dbReference>
<keyword evidence="2" id="KW-0067">ATP-binding</keyword>
<dbReference type="SUPFAM" id="SSF52540">
    <property type="entry name" value="P-loop containing nucleoside triphosphate hydrolases"/>
    <property type="match status" value="2"/>
</dbReference>
<name>A0A0K1RE16_9CORY</name>
<evidence type="ECO:0000256" key="2">
    <source>
        <dbReference type="ARBA" id="ARBA00022840"/>
    </source>
</evidence>
<dbReference type="Pfam" id="PF09369">
    <property type="entry name" value="MZB"/>
    <property type="match status" value="1"/>
</dbReference>
<dbReference type="EMBL" id="CP012342">
    <property type="protein sequence ID" value="AKV59441.1"/>
    <property type="molecule type" value="Genomic_DNA"/>
</dbReference>
<dbReference type="PROSITE" id="PS51194">
    <property type="entry name" value="HELICASE_CTER"/>
    <property type="match status" value="1"/>
</dbReference>
<evidence type="ECO:0000256" key="1">
    <source>
        <dbReference type="ARBA" id="ARBA00022741"/>
    </source>
</evidence>
<dbReference type="GO" id="GO:0006289">
    <property type="term" value="P:nucleotide-excision repair"/>
    <property type="evidence" value="ECO:0007669"/>
    <property type="project" value="TreeGrafter"/>
</dbReference>
<dbReference type="PATRIC" id="fig|156976.3.peg.2055"/>
<feature type="domain" description="Helicase C-terminal" evidence="5">
    <location>
        <begin position="969"/>
        <end position="1152"/>
    </location>
</feature>
<dbReference type="PROSITE" id="PS51192">
    <property type="entry name" value="HELICASE_ATP_BIND_1"/>
    <property type="match status" value="1"/>
</dbReference>
<dbReference type="InterPro" id="IPR018973">
    <property type="entry name" value="MZB"/>
</dbReference>
<dbReference type="RefSeq" id="WP_052205724.1">
    <property type="nucleotide sequence ID" value="NZ_CP012342.1"/>
</dbReference>
<dbReference type="InterPro" id="IPR001650">
    <property type="entry name" value="Helicase_C-like"/>
</dbReference>
<dbReference type="GO" id="GO:0036297">
    <property type="term" value="P:interstrand cross-link repair"/>
    <property type="evidence" value="ECO:0007669"/>
    <property type="project" value="TreeGrafter"/>
</dbReference>
<dbReference type="KEGG" id="crie:AK829_10200"/>
<dbReference type="GO" id="GO:0005524">
    <property type="term" value="F:ATP binding"/>
    <property type="evidence" value="ECO:0007669"/>
    <property type="project" value="UniProtKB-KW"/>
</dbReference>
<dbReference type="Pfam" id="PF00270">
    <property type="entry name" value="DEAD"/>
    <property type="match status" value="1"/>
</dbReference>
<dbReference type="Gene3D" id="3.40.50.300">
    <property type="entry name" value="P-loop containing nucleotide triphosphate hydrolases"/>
    <property type="match status" value="2"/>
</dbReference>
<dbReference type="Proteomes" id="UP000060016">
    <property type="component" value="Chromosome"/>
</dbReference>
<dbReference type="STRING" id="156976.AK829_10200"/>
<dbReference type="PANTHER" id="PTHR47957:SF3">
    <property type="entry name" value="ATP-DEPENDENT HELICASE HRQ1"/>
    <property type="match status" value="1"/>
</dbReference>